<protein>
    <submittedName>
        <fullName evidence="3">Potassium channel family protein</fullName>
    </submittedName>
</protein>
<dbReference type="InterPro" id="IPR036291">
    <property type="entry name" value="NAD(P)-bd_dom_sf"/>
</dbReference>
<dbReference type="GO" id="GO:0034220">
    <property type="term" value="P:monoatomic ion transmembrane transport"/>
    <property type="evidence" value="ECO:0007669"/>
    <property type="project" value="UniProtKB-KW"/>
</dbReference>
<dbReference type="EMBL" id="JBHSYS010000004">
    <property type="protein sequence ID" value="MFC6959053.1"/>
    <property type="molecule type" value="Genomic_DNA"/>
</dbReference>
<dbReference type="InterPro" id="IPR050721">
    <property type="entry name" value="Trk_Ktr_HKT_K-transport"/>
</dbReference>
<organism evidence="3 4">
    <name type="scientific">Glycomyces mayteni</name>
    <dbReference type="NCBI Taxonomy" id="543887"/>
    <lineage>
        <taxon>Bacteria</taxon>
        <taxon>Bacillati</taxon>
        <taxon>Actinomycetota</taxon>
        <taxon>Actinomycetes</taxon>
        <taxon>Glycomycetales</taxon>
        <taxon>Glycomycetaceae</taxon>
        <taxon>Glycomyces</taxon>
    </lineage>
</organism>
<accession>A0ABW2DE45</accession>
<keyword evidence="3" id="KW-0407">Ion channel</keyword>
<proteinExistence type="predicted"/>
<gene>
    <name evidence="3" type="ORF">ACFQS3_17780</name>
</gene>
<dbReference type="Gene3D" id="3.30.70.1450">
    <property type="entry name" value="Regulator of K+ conductance, C-terminal domain"/>
    <property type="match status" value="1"/>
</dbReference>
<dbReference type="Pfam" id="PF02080">
    <property type="entry name" value="TrkA_C"/>
    <property type="match status" value="1"/>
</dbReference>
<dbReference type="SUPFAM" id="SSF51735">
    <property type="entry name" value="NAD(P)-binding Rossmann-fold domains"/>
    <property type="match status" value="1"/>
</dbReference>
<dbReference type="PANTHER" id="PTHR43833:SF7">
    <property type="entry name" value="KTR SYSTEM POTASSIUM UPTAKE PROTEIN C"/>
    <property type="match status" value="1"/>
</dbReference>
<dbReference type="RefSeq" id="WP_382357061.1">
    <property type="nucleotide sequence ID" value="NZ_JBHMBP010000007.1"/>
</dbReference>
<feature type="domain" description="RCK N-terminal" evidence="1">
    <location>
        <begin position="12"/>
        <end position="128"/>
    </location>
</feature>
<dbReference type="InterPro" id="IPR006037">
    <property type="entry name" value="RCK_C"/>
</dbReference>
<dbReference type="InterPro" id="IPR003148">
    <property type="entry name" value="RCK_N"/>
</dbReference>
<evidence type="ECO:0000259" key="2">
    <source>
        <dbReference type="PROSITE" id="PS51202"/>
    </source>
</evidence>
<sequence length="226" mass="24221">MNLFGRGENLPEESIAVIGLGRFGSAVAESLTRLGHEVLAIDERPEIVQRASETLTHVVQADSTESAVLIQLGIGEFDHVVVAIGTDIEASVLTVLACEEAGVREIWAKAINAKHGQILHRTGAHHVVYPEWAMGERVAHLVSGRMLDFIEFDDGFAIVKTKAPTEAVGKTLAESRLRSKYGVTVVGVKQPDKDFTYATPDTVVSEGDTLIVSGATTKVEAFASTT</sequence>
<dbReference type="Gene3D" id="3.40.50.720">
    <property type="entry name" value="NAD(P)-binding Rossmann-like Domain"/>
    <property type="match status" value="1"/>
</dbReference>
<keyword evidence="3" id="KW-0406">Ion transport</keyword>
<reference evidence="4" key="1">
    <citation type="journal article" date="2019" name="Int. J. Syst. Evol. Microbiol.">
        <title>The Global Catalogue of Microorganisms (GCM) 10K type strain sequencing project: providing services to taxonomists for standard genome sequencing and annotation.</title>
        <authorList>
            <consortium name="The Broad Institute Genomics Platform"/>
            <consortium name="The Broad Institute Genome Sequencing Center for Infectious Disease"/>
            <person name="Wu L."/>
            <person name="Ma J."/>
        </authorList>
    </citation>
    <scope>NUCLEOTIDE SEQUENCE [LARGE SCALE GENOMIC DNA]</scope>
    <source>
        <strain evidence="4">KACC 12634</strain>
    </source>
</reference>
<dbReference type="PROSITE" id="PS51201">
    <property type="entry name" value="RCK_N"/>
    <property type="match status" value="1"/>
</dbReference>
<evidence type="ECO:0000313" key="4">
    <source>
        <dbReference type="Proteomes" id="UP001596470"/>
    </source>
</evidence>
<keyword evidence="4" id="KW-1185">Reference proteome</keyword>
<feature type="domain" description="RCK C-terminal" evidence="2">
    <location>
        <begin position="144"/>
        <end position="226"/>
    </location>
</feature>
<dbReference type="Pfam" id="PF02254">
    <property type="entry name" value="TrkA_N"/>
    <property type="match status" value="1"/>
</dbReference>
<evidence type="ECO:0000313" key="3">
    <source>
        <dbReference type="EMBL" id="MFC6959053.1"/>
    </source>
</evidence>
<comment type="caution">
    <text evidence="3">The sequence shown here is derived from an EMBL/GenBank/DDBJ whole genome shotgun (WGS) entry which is preliminary data.</text>
</comment>
<keyword evidence="3" id="KW-0813">Transport</keyword>
<dbReference type="Proteomes" id="UP001596470">
    <property type="component" value="Unassembled WGS sequence"/>
</dbReference>
<name>A0ABW2DE45_9ACTN</name>
<dbReference type="PANTHER" id="PTHR43833">
    <property type="entry name" value="POTASSIUM CHANNEL PROTEIN 2-RELATED-RELATED"/>
    <property type="match status" value="1"/>
</dbReference>
<dbReference type="SUPFAM" id="SSF116726">
    <property type="entry name" value="TrkA C-terminal domain-like"/>
    <property type="match status" value="1"/>
</dbReference>
<evidence type="ECO:0000259" key="1">
    <source>
        <dbReference type="PROSITE" id="PS51201"/>
    </source>
</evidence>
<dbReference type="PROSITE" id="PS51202">
    <property type="entry name" value="RCK_C"/>
    <property type="match status" value="1"/>
</dbReference>
<dbReference type="InterPro" id="IPR036721">
    <property type="entry name" value="RCK_C_sf"/>
</dbReference>